<keyword evidence="3" id="KW-1185">Reference proteome</keyword>
<evidence type="ECO:0000256" key="1">
    <source>
        <dbReference type="SAM" id="MobiDB-lite"/>
    </source>
</evidence>
<organism evidence="2 3">
    <name type="scientific">Daphnia magna</name>
    <dbReference type="NCBI Taxonomy" id="35525"/>
    <lineage>
        <taxon>Eukaryota</taxon>
        <taxon>Metazoa</taxon>
        <taxon>Ecdysozoa</taxon>
        <taxon>Arthropoda</taxon>
        <taxon>Crustacea</taxon>
        <taxon>Branchiopoda</taxon>
        <taxon>Diplostraca</taxon>
        <taxon>Cladocera</taxon>
        <taxon>Anomopoda</taxon>
        <taxon>Daphniidae</taxon>
        <taxon>Daphnia</taxon>
    </lineage>
</organism>
<reference evidence="2 3" key="1">
    <citation type="journal article" date="2023" name="Nucleic Acids Res.">
        <title>The hologenome of Daphnia magna reveals possible DNA methylation and microbiome-mediated evolution of the host genome.</title>
        <authorList>
            <person name="Chaturvedi A."/>
            <person name="Li X."/>
            <person name="Dhandapani V."/>
            <person name="Marshall H."/>
            <person name="Kissane S."/>
            <person name="Cuenca-Cambronero M."/>
            <person name="Asole G."/>
            <person name="Calvet F."/>
            <person name="Ruiz-Romero M."/>
            <person name="Marangio P."/>
            <person name="Guigo R."/>
            <person name="Rago D."/>
            <person name="Mirbahai L."/>
            <person name="Eastwood N."/>
            <person name="Colbourne J.K."/>
            <person name="Zhou J."/>
            <person name="Mallon E."/>
            <person name="Orsini L."/>
        </authorList>
    </citation>
    <scope>NUCLEOTIDE SEQUENCE [LARGE SCALE GENOMIC DNA]</scope>
    <source>
        <strain evidence="2">LRV0_1</strain>
    </source>
</reference>
<feature type="compositionally biased region" description="Basic and acidic residues" evidence="1">
    <location>
        <begin position="31"/>
        <end position="45"/>
    </location>
</feature>
<feature type="compositionally biased region" description="Basic and acidic residues" evidence="1">
    <location>
        <begin position="91"/>
        <end position="101"/>
    </location>
</feature>
<protein>
    <submittedName>
        <fullName evidence="2">Uncharacterized protein</fullName>
    </submittedName>
</protein>
<proteinExistence type="predicted"/>
<dbReference type="EMBL" id="JAOYFB010000036">
    <property type="protein sequence ID" value="KAK4020763.1"/>
    <property type="molecule type" value="Genomic_DNA"/>
</dbReference>
<feature type="compositionally biased region" description="Pro residues" evidence="1">
    <location>
        <begin position="47"/>
        <end position="69"/>
    </location>
</feature>
<name>A0ABR0A6I3_9CRUS</name>
<feature type="compositionally biased region" description="Low complexity" evidence="1">
    <location>
        <begin position="70"/>
        <end position="79"/>
    </location>
</feature>
<evidence type="ECO:0000313" key="3">
    <source>
        <dbReference type="Proteomes" id="UP001234178"/>
    </source>
</evidence>
<accession>A0ABR0A6I3</accession>
<gene>
    <name evidence="2" type="ORF">OUZ56_002713</name>
</gene>
<sequence length="155" mass="17686">MAAKGKMMLKKAQHYQQKGEKLVGIGESLKALKPEKQEKHKHYEPSYHPPAPIYSPPAPVYSPPAPVYSPPASAQSVSPGRDDDFSPPYQYERERERECHSSKNVSRQLTATFYADTTTRAQQRRTEAVVKRAAAFVCRVWRFNECFLSHNHELV</sequence>
<comment type="caution">
    <text evidence="2">The sequence shown here is derived from an EMBL/GenBank/DDBJ whole genome shotgun (WGS) entry which is preliminary data.</text>
</comment>
<evidence type="ECO:0000313" key="2">
    <source>
        <dbReference type="EMBL" id="KAK4020763.1"/>
    </source>
</evidence>
<dbReference type="Proteomes" id="UP001234178">
    <property type="component" value="Unassembled WGS sequence"/>
</dbReference>
<feature type="region of interest" description="Disordered" evidence="1">
    <location>
        <begin position="31"/>
        <end position="104"/>
    </location>
</feature>